<dbReference type="Proteomes" id="UP000198601">
    <property type="component" value="Unassembled WGS sequence"/>
</dbReference>
<protein>
    <recommendedName>
        <fullName evidence="2">non-specific protein-tyrosine kinase</fullName>
        <ecNumber evidence="2">2.7.10.2</ecNumber>
    </recommendedName>
</protein>
<dbReference type="Pfam" id="PF13614">
    <property type="entry name" value="AAA_31"/>
    <property type="match status" value="1"/>
</dbReference>
<dbReference type="GO" id="GO:0042802">
    <property type="term" value="F:identical protein binding"/>
    <property type="evidence" value="ECO:0007669"/>
    <property type="project" value="UniProtKB-ARBA"/>
</dbReference>
<dbReference type="NCBIfam" id="TIGR01007">
    <property type="entry name" value="eps_fam"/>
    <property type="match status" value="1"/>
</dbReference>
<feature type="domain" description="AAA" evidence="9">
    <location>
        <begin position="51"/>
        <end position="202"/>
    </location>
</feature>
<dbReference type="InterPro" id="IPR050445">
    <property type="entry name" value="Bact_polysacc_biosynth/exp"/>
</dbReference>
<dbReference type="OrthoDB" id="9794577at2"/>
<dbReference type="GO" id="GO:0004715">
    <property type="term" value="F:non-membrane spanning protein tyrosine kinase activity"/>
    <property type="evidence" value="ECO:0007669"/>
    <property type="project" value="UniProtKB-EC"/>
</dbReference>
<name>A0A1G4R5U5_9BACL</name>
<evidence type="ECO:0000256" key="8">
    <source>
        <dbReference type="ARBA" id="ARBA00051245"/>
    </source>
</evidence>
<keyword evidence="11" id="KW-1185">Reference proteome</keyword>
<dbReference type="AlphaFoldDB" id="A0A1G4R5U5"/>
<reference evidence="11" key="1">
    <citation type="submission" date="2016-10" db="EMBL/GenBank/DDBJ databases">
        <authorList>
            <person name="Varghese N."/>
            <person name="Submissions S."/>
        </authorList>
    </citation>
    <scope>NUCLEOTIDE SEQUENCE [LARGE SCALE GENOMIC DNA]</scope>
    <source>
        <strain evidence="11">CGMCC 1.8946</strain>
    </source>
</reference>
<evidence type="ECO:0000256" key="4">
    <source>
        <dbReference type="ARBA" id="ARBA00022741"/>
    </source>
</evidence>
<proteinExistence type="inferred from homology"/>
<dbReference type="PANTHER" id="PTHR32309">
    <property type="entry name" value="TYROSINE-PROTEIN KINASE"/>
    <property type="match status" value="1"/>
</dbReference>
<evidence type="ECO:0000256" key="6">
    <source>
        <dbReference type="ARBA" id="ARBA00022840"/>
    </source>
</evidence>
<comment type="catalytic activity">
    <reaction evidence="8">
        <text>L-tyrosyl-[protein] + ATP = O-phospho-L-tyrosyl-[protein] + ADP + H(+)</text>
        <dbReference type="Rhea" id="RHEA:10596"/>
        <dbReference type="Rhea" id="RHEA-COMP:10136"/>
        <dbReference type="Rhea" id="RHEA-COMP:20101"/>
        <dbReference type="ChEBI" id="CHEBI:15378"/>
        <dbReference type="ChEBI" id="CHEBI:30616"/>
        <dbReference type="ChEBI" id="CHEBI:46858"/>
        <dbReference type="ChEBI" id="CHEBI:61978"/>
        <dbReference type="ChEBI" id="CHEBI:456216"/>
        <dbReference type="EC" id="2.7.10.2"/>
    </reaction>
</comment>
<dbReference type="STRING" id="624147.SAMN04487970_101257"/>
<evidence type="ECO:0000256" key="5">
    <source>
        <dbReference type="ARBA" id="ARBA00022777"/>
    </source>
</evidence>
<dbReference type="InterPro" id="IPR025669">
    <property type="entry name" value="AAA_dom"/>
</dbReference>
<keyword evidence="3" id="KW-0808">Transferase</keyword>
<dbReference type="EMBL" id="FMTT01000012">
    <property type="protein sequence ID" value="SCW52220.1"/>
    <property type="molecule type" value="Genomic_DNA"/>
</dbReference>
<gene>
    <name evidence="10" type="ORF">SAMN04487970_101257</name>
</gene>
<dbReference type="EC" id="2.7.10.2" evidence="2"/>
<evidence type="ECO:0000313" key="11">
    <source>
        <dbReference type="Proteomes" id="UP000198601"/>
    </source>
</evidence>
<dbReference type="InterPro" id="IPR005702">
    <property type="entry name" value="Wzc-like_C"/>
</dbReference>
<accession>A0A1G4R5U5</accession>
<dbReference type="InterPro" id="IPR027417">
    <property type="entry name" value="P-loop_NTPase"/>
</dbReference>
<evidence type="ECO:0000259" key="9">
    <source>
        <dbReference type="Pfam" id="PF13614"/>
    </source>
</evidence>
<dbReference type="Gene3D" id="3.40.50.300">
    <property type="entry name" value="P-loop containing nucleotide triphosphate hydrolases"/>
    <property type="match status" value="1"/>
</dbReference>
<dbReference type="GO" id="GO:0005886">
    <property type="term" value="C:plasma membrane"/>
    <property type="evidence" value="ECO:0007669"/>
    <property type="project" value="TreeGrafter"/>
</dbReference>
<dbReference type="GO" id="GO:0005524">
    <property type="term" value="F:ATP binding"/>
    <property type="evidence" value="ECO:0007669"/>
    <property type="project" value="UniProtKB-KW"/>
</dbReference>
<organism evidence="10 11">
    <name type="scientific">Paenibacillus tianmuensis</name>
    <dbReference type="NCBI Taxonomy" id="624147"/>
    <lineage>
        <taxon>Bacteria</taxon>
        <taxon>Bacillati</taxon>
        <taxon>Bacillota</taxon>
        <taxon>Bacilli</taxon>
        <taxon>Bacillales</taxon>
        <taxon>Paenibacillaceae</taxon>
        <taxon>Paenibacillus</taxon>
    </lineage>
</organism>
<dbReference type="CDD" id="cd05387">
    <property type="entry name" value="BY-kinase"/>
    <property type="match status" value="1"/>
</dbReference>
<dbReference type="RefSeq" id="WP_090670726.1">
    <property type="nucleotide sequence ID" value="NZ_FMTT01000012.1"/>
</dbReference>
<evidence type="ECO:0000256" key="3">
    <source>
        <dbReference type="ARBA" id="ARBA00022679"/>
    </source>
</evidence>
<keyword evidence="4" id="KW-0547">Nucleotide-binding</keyword>
<evidence type="ECO:0000313" key="10">
    <source>
        <dbReference type="EMBL" id="SCW52220.1"/>
    </source>
</evidence>
<keyword evidence="7" id="KW-0829">Tyrosine-protein kinase</keyword>
<sequence>MQQRSNKNRDMIMESNPQSPICEAYRTLRANIDFSTIGLEKKTLMVTSAQAAEGKTTTASNLAIAYSQSEKRVLLVDADMRNATLHQNFNQDNRVGLSNLLAGQYTAQELVAETHIPRLDLLTSGPLPPNPSELLSSERWAQFVDYARTNYDVVIFDTPPALTLPDAQLVAGQCGGVLIVVKAGKVKREVVKKLKTNLEYAQARILGVVLNHMNRKEAALHAYR</sequence>
<keyword evidence="6" id="KW-0067">ATP-binding</keyword>
<dbReference type="FunFam" id="3.40.50.300:FF:000527">
    <property type="entry name" value="Tyrosine-protein kinase etk"/>
    <property type="match status" value="1"/>
</dbReference>
<evidence type="ECO:0000256" key="2">
    <source>
        <dbReference type="ARBA" id="ARBA00011903"/>
    </source>
</evidence>
<evidence type="ECO:0000256" key="1">
    <source>
        <dbReference type="ARBA" id="ARBA00007316"/>
    </source>
</evidence>
<evidence type="ECO:0000256" key="7">
    <source>
        <dbReference type="ARBA" id="ARBA00023137"/>
    </source>
</evidence>
<comment type="similarity">
    <text evidence="1">Belongs to the CpsD/CapB family.</text>
</comment>
<keyword evidence="5" id="KW-0418">Kinase</keyword>
<dbReference type="SUPFAM" id="SSF52540">
    <property type="entry name" value="P-loop containing nucleoside triphosphate hydrolases"/>
    <property type="match status" value="1"/>
</dbReference>
<dbReference type="PANTHER" id="PTHR32309:SF13">
    <property type="entry name" value="FERRIC ENTEROBACTIN TRANSPORT PROTEIN FEPE"/>
    <property type="match status" value="1"/>
</dbReference>